<dbReference type="Proteomes" id="UP000183567">
    <property type="component" value="Unassembled WGS sequence"/>
</dbReference>
<dbReference type="EMBL" id="LVVM01002163">
    <property type="protein sequence ID" value="OJA17116.1"/>
    <property type="molecule type" value="Genomic_DNA"/>
</dbReference>
<evidence type="ECO:0000256" key="1">
    <source>
        <dbReference type="SAM" id="MobiDB-lite"/>
    </source>
</evidence>
<dbReference type="OrthoDB" id="2683970at2759"/>
<name>A0A1J8QZL8_9AGAM</name>
<feature type="region of interest" description="Disordered" evidence="1">
    <location>
        <begin position="153"/>
        <end position="217"/>
    </location>
</feature>
<reference evidence="2 3" key="1">
    <citation type="submission" date="2016-03" db="EMBL/GenBank/DDBJ databases">
        <title>Comparative genomics of the ectomycorrhizal sister species Rhizopogon vinicolor and Rhizopogon vesiculosus (Basidiomycota: Boletales) reveals a divergence of the mating type B locus.</title>
        <authorList>
            <person name="Mujic A.B."/>
            <person name="Kuo A."/>
            <person name="Tritt A."/>
            <person name="Lipzen A."/>
            <person name="Chen C."/>
            <person name="Johnson J."/>
            <person name="Sharma A."/>
            <person name="Barry K."/>
            <person name="Grigoriev I.V."/>
            <person name="Spatafora J.W."/>
        </authorList>
    </citation>
    <scope>NUCLEOTIDE SEQUENCE [LARGE SCALE GENOMIC DNA]</scope>
    <source>
        <strain evidence="2 3">AM-OR11-056</strain>
    </source>
</reference>
<feature type="compositionally biased region" description="Low complexity" evidence="1">
    <location>
        <begin position="174"/>
        <end position="185"/>
    </location>
</feature>
<evidence type="ECO:0000313" key="3">
    <source>
        <dbReference type="Proteomes" id="UP000183567"/>
    </source>
</evidence>
<proteinExistence type="predicted"/>
<comment type="caution">
    <text evidence="2">The sequence shown here is derived from an EMBL/GenBank/DDBJ whole genome shotgun (WGS) entry which is preliminary data.</text>
</comment>
<evidence type="ECO:0000313" key="2">
    <source>
        <dbReference type="EMBL" id="OJA17116.1"/>
    </source>
</evidence>
<organism evidence="2 3">
    <name type="scientific">Rhizopogon vesiculosus</name>
    <dbReference type="NCBI Taxonomy" id="180088"/>
    <lineage>
        <taxon>Eukaryota</taxon>
        <taxon>Fungi</taxon>
        <taxon>Dikarya</taxon>
        <taxon>Basidiomycota</taxon>
        <taxon>Agaricomycotina</taxon>
        <taxon>Agaricomycetes</taxon>
        <taxon>Agaricomycetidae</taxon>
        <taxon>Boletales</taxon>
        <taxon>Suillineae</taxon>
        <taxon>Rhizopogonaceae</taxon>
        <taxon>Rhizopogon</taxon>
    </lineage>
</organism>
<protein>
    <submittedName>
        <fullName evidence="2">Uncharacterized protein</fullName>
    </submittedName>
</protein>
<accession>A0A1J8QZL8</accession>
<gene>
    <name evidence="2" type="ORF">AZE42_02588</name>
</gene>
<sequence>MKSLRKRKRPTCSQNFLVIEGALNLSPSGSSAVIRQTSLVPPIVTLTPTRTTSVVQDSLTVDKFVRQLAAKASEPYRKRKLQNTHISSPGSIVMRPAVPRAHKVYSRNQFSKTPIREKKPMTLTQRLTRAAILSHVETDEILHSPAISSSRPPLNFVPFQKFTTPPSSRKRSAASRGESSSGVRSHLQPSAARRRRNRYQKPNPIHRQPSSDRSGCLPLTFIPLREAEDAYAAKFS</sequence>
<keyword evidence="3" id="KW-1185">Reference proteome</keyword>
<dbReference type="AlphaFoldDB" id="A0A1J8QZL8"/>